<dbReference type="Gene3D" id="2.130.10.10">
    <property type="entry name" value="YVTN repeat-like/Quinoprotein amine dehydrogenase"/>
    <property type="match status" value="3"/>
</dbReference>
<evidence type="ECO:0000256" key="4">
    <source>
        <dbReference type="SAM" id="MobiDB-lite"/>
    </source>
</evidence>
<evidence type="ECO:0000256" key="3">
    <source>
        <dbReference type="PROSITE-ProRule" id="PRU00221"/>
    </source>
</evidence>
<dbReference type="SUPFAM" id="SSF50998">
    <property type="entry name" value="Quinoprotein alcohol dehydrogenase-like"/>
    <property type="match status" value="1"/>
</dbReference>
<organism evidence="5 6">
    <name type="scientific">Streptosporangium carneum</name>
    <dbReference type="NCBI Taxonomy" id="47481"/>
    <lineage>
        <taxon>Bacteria</taxon>
        <taxon>Bacillati</taxon>
        <taxon>Actinomycetota</taxon>
        <taxon>Actinomycetes</taxon>
        <taxon>Streptosporangiales</taxon>
        <taxon>Streptosporangiaceae</taxon>
        <taxon>Streptosporangium</taxon>
    </lineage>
</organism>
<gene>
    <name evidence="5" type="ORF">GCM10017600_33250</name>
</gene>
<feature type="repeat" description="WD" evidence="3">
    <location>
        <begin position="352"/>
        <end position="374"/>
    </location>
</feature>
<feature type="region of interest" description="Disordered" evidence="4">
    <location>
        <begin position="76"/>
        <end position="95"/>
    </location>
</feature>
<reference evidence="5" key="2">
    <citation type="submission" date="2023-01" db="EMBL/GenBank/DDBJ databases">
        <authorList>
            <person name="Sun Q."/>
            <person name="Evtushenko L."/>
        </authorList>
    </citation>
    <scope>NUCLEOTIDE SEQUENCE</scope>
    <source>
        <strain evidence="5">VKM Ac-2007</strain>
    </source>
</reference>
<accession>A0A9W6I2S6</accession>
<dbReference type="Proteomes" id="UP001143474">
    <property type="component" value="Unassembled WGS sequence"/>
</dbReference>
<feature type="compositionally biased region" description="Low complexity" evidence="4">
    <location>
        <begin position="76"/>
        <end position="89"/>
    </location>
</feature>
<reference evidence="5" key="1">
    <citation type="journal article" date="2014" name="Int. J. Syst. Evol. Microbiol.">
        <title>Complete genome sequence of Corynebacterium casei LMG S-19264T (=DSM 44701T), isolated from a smear-ripened cheese.</title>
        <authorList>
            <consortium name="US DOE Joint Genome Institute (JGI-PGF)"/>
            <person name="Walter F."/>
            <person name="Albersmeier A."/>
            <person name="Kalinowski J."/>
            <person name="Ruckert C."/>
        </authorList>
    </citation>
    <scope>NUCLEOTIDE SEQUENCE</scope>
    <source>
        <strain evidence="5">VKM Ac-2007</strain>
    </source>
</reference>
<protein>
    <recommendedName>
        <fullName evidence="7">WD40 repeat domain-containing protein</fullName>
    </recommendedName>
</protein>
<evidence type="ECO:0000313" key="6">
    <source>
        <dbReference type="Proteomes" id="UP001143474"/>
    </source>
</evidence>
<dbReference type="InterPro" id="IPR001680">
    <property type="entry name" value="WD40_rpt"/>
</dbReference>
<sequence length="637" mass="66161">MSDDRPWDLDALLHADPRILSPLLDLVGGPRARLEAAVYRTSLDAHSAHPRDRRWLLSLDSARWGATDLLSELTSELTSEPTCEPTCEPTGERRGWRPLWATGARVDGRLRLTWLEASWGASAEAVVTVDGRTLVVAGGRDTASLRDLRTGESVGRRLTPPGPPPALTSVAVAEVAGRPVVVADGRAPDGRVPTVEMWDAGTGEHVGSVPTGHAAGLTGVATAVVDGRAVVVTTGWERAVEVRDLLTGEEICPPLLGTDTVHAATAVRHGRAVVVTTHGKGGRRVWWLRAGDPLIPAEGPVPAPAWCDVAVECEGGLRLRDPRTGGPSGPPIPYASLSWGVHPATCDGRAVVVTGGSDGRIRVWDVEADRLPELPLPGHTAEVRELAVAGDGRTTVVSRDGEGGVCVRDALTGHPVDLAEPVGRAEPVAATEAEDLAVRVVVGEGRRVTLHAALGGPRPGPALGPPLGPFAGTPKVALIDLDGVLAAFTGDRAGSVGLWDVRTGERLAPGLEGAAGEVGAVTAATLDGGPVGVTGGGGGPVWVWDLRARRRLHPPVDAGEVNALAVTEVDGLPVLATGARAGAYGEVSLWDLRTRERLCPAARFPEPVRALAWAPRGVLLVAFGHDVAAVRPPCLTG</sequence>
<keyword evidence="2" id="KW-0677">Repeat</keyword>
<keyword evidence="1 3" id="KW-0853">WD repeat</keyword>
<dbReference type="PANTHER" id="PTHR19855">
    <property type="entry name" value="WD40 REPEAT PROTEIN 12, 37"/>
    <property type="match status" value="1"/>
</dbReference>
<evidence type="ECO:0000313" key="5">
    <source>
        <dbReference type="EMBL" id="GLK09919.1"/>
    </source>
</evidence>
<dbReference type="RefSeq" id="WP_271218366.1">
    <property type="nucleotide sequence ID" value="NZ_BAAAVD010000028.1"/>
</dbReference>
<proteinExistence type="predicted"/>
<dbReference type="PROSITE" id="PS00678">
    <property type="entry name" value="WD_REPEATS_1"/>
    <property type="match status" value="1"/>
</dbReference>
<dbReference type="AlphaFoldDB" id="A0A9W6I2S6"/>
<evidence type="ECO:0000256" key="1">
    <source>
        <dbReference type="ARBA" id="ARBA00022574"/>
    </source>
</evidence>
<name>A0A9W6I2S6_9ACTN</name>
<dbReference type="EMBL" id="BSEV01000006">
    <property type="protein sequence ID" value="GLK09919.1"/>
    <property type="molecule type" value="Genomic_DNA"/>
</dbReference>
<evidence type="ECO:0008006" key="7">
    <source>
        <dbReference type="Google" id="ProtNLM"/>
    </source>
</evidence>
<evidence type="ECO:0000256" key="2">
    <source>
        <dbReference type="ARBA" id="ARBA00022737"/>
    </source>
</evidence>
<dbReference type="InterPro" id="IPR019775">
    <property type="entry name" value="WD40_repeat_CS"/>
</dbReference>
<dbReference type="PROSITE" id="PS50082">
    <property type="entry name" value="WD_REPEATS_2"/>
    <property type="match status" value="1"/>
</dbReference>
<dbReference type="InterPro" id="IPR015943">
    <property type="entry name" value="WD40/YVTN_repeat-like_dom_sf"/>
</dbReference>
<keyword evidence="6" id="KW-1185">Reference proteome</keyword>
<dbReference type="PANTHER" id="PTHR19855:SF11">
    <property type="entry name" value="RIBOSOME BIOGENESIS PROTEIN WDR12"/>
    <property type="match status" value="1"/>
</dbReference>
<dbReference type="InterPro" id="IPR011047">
    <property type="entry name" value="Quinoprotein_ADH-like_sf"/>
</dbReference>
<comment type="caution">
    <text evidence="5">The sequence shown here is derived from an EMBL/GenBank/DDBJ whole genome shotgun (WGS) entry which is preliminary data.</text>
</comment>